<evidence type="ECO:0000313" key="2">
    <source>
        <dbReference type="Proteomes" id="UP000623440"/>
    </source>
</evidence>
<dbReference type="Proteomes" id="UP000623440">
    <property type="component" value="Unassembled WGS sequence"/>
</dbReference>
<dbReference type="EMBL" id="JACJSI010000218">
    <property type="protein sequence ID" value="MBD2534974.1"/>
    <property type="molecule type" value="Genomic_DNA"/>
</dbReference>
<gene>
    <name evidence="1" type="ORF">H6G97_38315</name>
</gene>
<organism evidence="1 2">
    <name type="scientific">Nostoc flagelliforme FACHB-838</name>
    <dbReference type="NCBI Taxonomy" id="2692904"/>
    <lineage>
        <taxon>Bacteria</taxon>
        <taxon>Bacillati</taxon>
        <taxon>Cyanobacteriota</taxon>
        <taxon>Cyanophyceae</taxon>
        <taxon>Nostocales</taxon>
        <taxon>Nostocaceae</taxon>
        <taxon>Nostoc</taxon>
    </lineage>
</organism>
<dbReference type="RefSeq" id="WP_190945850.1">
    <property type="nucleotide sequence ID" value="NZ_JACJSI010000218.1"/>
</dbReference>
<comment type="caution">
    <text evidence="1">The sequence shown here is derived from an EMBL/GenBank/DDBJ whole genome shotgun (WGS) entry which is preliminary data.</text>
</comment>
<proteinExistence type="predicted"/>
<keyword evidence="2" id="KW-1185">Reference proteome</keyword>
<reference evidence="1 2" key="1">
    <citation type="journal article" date="2020" name="ISME J.">
        <title>Comparative genomics reveals insights into cyanobacterial evolution and habitat adaptation.</title>
        <authorList>
            <person name="Chen M.Y."/>
            <person name="Teng W.K."/>
            <person name="Zhao L."/>
            <person name="Hu C.X."/>
            <person name="Zhou Y.K."/>
            <person name="Han B.P."/>
            <person name="Song L.R."/>
            <person name="Shu W.S."/>
        </authorList>
    </citation>
    <scope>NUCLEOTIDE SEQUENCE [LARGE SCALE GENOMIC DNA]</scope>
    <source>
        <strain evidence="1 2">FACHB-838</strain>
    </source>
</reference>
<accession>A0ABR8E2X0</accession>
<evidence type="ECO:0000313" key="1">
    <source>
        <dbReference type="EMBL" id="MBD2534974.1"/>
    </source>
</evidence>
<name>A0ABR8E2X0_9NOSO</name>
<protein>
    <submittedName>
        <fullName evidence="1">Uncharacterized protein</fullName>
    </submittedName>
</protein>
<sequence>MKDKSLLEDIEQFQELSEQESEEVSGGSTNLNTQYLKLGGCPGCRSGFDPEVIKYNQLIINPVLEIQEIQVSP</sequence>